<dbReference type="GO" id="GO:0043164">
    <property type="term" value="P:Gram-negative-bacterium-type cell wall biogenesis"/>
    <property type="evidence" value="ECO:0007669"/>
    <property type="project" value="TreeGrafter"/>
</dbReference>
<dbReference type="PANTHER" id="PTHR30336">
    <property type="entry name" value="INNER MEMBRANE PROTEIN, PROBABLE PERMEASE"/>
    <property type="match status" value="1"/>
</dbReference>
<dbReference type="EMBL" id="CP000422">
    <property type="protein sequence ID" value="ABJ67321.1"/>
    <property type="molecule type" value="Genomic_DNA"/>
</dbReference>
<keyword evidence="1" id="KW-1133">Transmembrane helix</keyword>
<dbReference type="Gene3D" id="3.40.50.620">
    <property type="entry name" value="HUPs"/>
    <property type="match status" value="1"/>
</dbReference>
<dbReference type="RefSeq" id="WP_011672934.1">
    <property type="nucleotide sequence ID" value="NC_008525.1"/>
</dbReference>
<feature type="domain" description="DUF218" evidence="2">
    <location>
        <begin position="165"/>
        <end position="312"/>
    </location>
</feature>
<dbReference type="eggNOG" id="COG1434">
    <property type="taxonomic scope" value="Bacteria"/>
</dbReference>
<feature type="transmembrane region" description="Helical" evidence="1">
    <location>
        <begin position="101"/>
        <end position="120"/>
    </location>
</feature>
<dbReference type="InterPro" id="IPR014729">
    <property type="entry name" value="Rossmann-like_a/b/a_fold"/>
</dbReference>
<evidence type="ECO:0000259" key="2">
    <source>
        <dbReference type="Pfam" id="PF02698"/>
    </source>
</evidence>
<proteinExistence type="predicted"/>
<dbReference type="Pfam" id="PF02698">
    <property type="entry name" value="DUF218"/>
    <property type="match status" value="1"/>
</dbReference>
<dbReference type="AlphaFoldDB" id="Q03HK1"/>
<dbReference type="GO" id="GO:0005886">
    <property type="term" value="C:plasma membrane"/>
    <property type="evidence" value="ECO:0007669"/>
    <property type="project" value="TreeGrafter"/>
</dbReference>
<dbReference type="GO" id="GO:0000270">
    <property type="term" value="P:peptidoglycan metabolic process"/>
    <property type="evidence" value="ECO:0007669"/>
    <property type="project" value="TreeGrafter"/>
</dbReference>
<feature type="transmembrane region" description="Helical" evidence="1">
    <location>
        <begin position="58"/>
        <end position="81"/>
    </location>
</feature>
<dbReference type="PANTHER" id="PTHR30336:SF18">
    <property type="entry name" value="MEMBRANE PROTEIN"/>
    <property type="match status" value="1"/>
</dbReference>
<dbReference type="KEGG" id="ppe:PEPE_0220"/>
<name>Q03HK1_PEDPA</name>
<sequence length="339" mass="37405">MFIIGISIIIFLISGTYLYLDRRDFIAGIVFAGSCINLALLSTLWIANYLAGGSRTGIISLAVFLLLGIVLTPLVIGFSLIVNTYIMQTREGKSLTAKLSLILGLNFLFMLVAGLAILFLNQFLGRFVGILLTLLGIDVTLTFIFVCYLFYSFLYQVVPIKGNVDYIIVLGAGVRSETVTPLLKGRLDKALEYYRRQNGAVKIVVSGGQGPDEPVSEAFAMAKYLRNQSVPEDKIILEDQSTTTFENMQFSKQKIEADWQGTQPPQIIFATNNYHVLRGVIYARKAGLNANGVGSPTSFYFLPSALIREYIALLVIYKKLTALILLGWIALGILLISKN</sequence>
<gene>
    <name evidence="3" type="ordered locus">PEPE_0220</name>
</gene>
<dbReference type="InterPro" id="IPR003848">
    <property type="entry name" value="DUF218"/>
</dbReference>
<feature type="transmembrane region" description="Helical" evidence="1">
    <location>
        <begin position="310"/>
        <end position="336"/>
    </location>
</feature>
<dbReference type="OrthoDB" id="9782395at2"/>
<dbReference type="GeneID" id="33061767"/>
<evidence type="ECO:0000313" key="4">
    <source>
        <dbReference type="Proteomes" id="UP000000773"/>
    </source>
</evidence>
<dbReference type="STRING" id="278197.PEPE_0220"/>
<dbReference type="InterPro" id="IPR051599">
    <property type="entry name" value="Cell_Envelope_Assoc"/>
</dbReference>
<keyword evidence="1" id="KW-0812">Transmembrane</keyword>
<evidence type="ECO:0000313" key="3">
    <source>
        <dbReference type="EMBL" id="ABJ67321.1"/>
    </source>
</evidence>
<reference evidence="3 4" key="1">
    <citation type="journal article" date="2006" name="Proc. Natl. Acad. Sci. U.S.A.">
        <title>Comparative genomics of the lactic acid bacteria.</title>
        <authorList>
            <person name="Makarova K."/>
            <person name="Slesarev A."/>
            <person name="Wolf Y."/>
            <person name="Sorokin A."/>
            <person name="Mirkin B."/>
            <person name="Koonin E."/>
            <person name="Pavlov A."/>
            <person name="Pavlova N."/>
            <person name="Karamychev V."/>
            <person name="Polouchine N."/>
            <person name="Shakhova V."/>
            <person name="Grigoriev I."/>
            <person name="Lou Y."/>
            <person name="Rohksar D."/>
            <person name="Lucas S."/>
            <person name="Huang K."/>
            <person name="Goodstein D.M."/>
            <person name="Hawkins T."/>
            <person name="Plengvidhya V."/>
            <person name="Welker D."/>
            <person name="Hughes J."/>
            <person name="Goh Y."/>
            <person name="Benson A."/>
            <person name="Baldwin K."/>
            <person name="Lee J.H."/>
            <person name="Diaz-Muniz I."/>
            <person name="Dosti B."/>
            <person name="Smeianov V."/>
            <person name="Wechter W."/>
            <person name="Barabote R."/>
            <person name="Lorca G."/>
            <person name="Altermann E."/>
            <person name="Barrangou R."/>
            <person name="Ganesan B."/>
            <person name="Xie Y."/>
            <person name="Rawsthorne H."/>
            <person name="Tamir D."/>
            <person name="Parker C."/>
            <person name="Breidt F."/>
            <person name="Broadbent J."/>
            <person name="Hutkins R."/>
            <person name="O'Sullivan D."/>
            <person name="Steele J."/>
            <person name="Unlu G."/>
            <person name="Saier M."/>
            <person name="Klaenhammer T."/>
            <person name="Richardson P."/>
            <person name="Kozyavkin S."/>
            <person name="Weimer B."/>
            <person name="Mills D."/>
        </authorList>
    </citation>
    <scope>NUCLEOTIDE SEQUENCE [LARGE SCALE GENOMIC DNA]</scope>
    <source>
        <strain evidence="4">ATCC 25745 / CCUG 21536 / LMG 10740 / 183-1w</strain>
    </source>
</reference>
<feature type="transmembrane region" description="Helical" evidence="1">
    <location>
        <begin position="25"/>
        <end position="46"/>
    </location>
</feature>
<dbReference type="CDD" id="cd06259">
    <property type="entry name" value="YdcF-like"/>
    <property type="match status" value="1"/>
</dbReference>
<dbReference type="Proteomes" id="UP000000773">
    <property type="component" value="Chromosome"/>
</dbReference>
<keyword evidence="1" id="KW-0472">Membrane</keyword>
<evidence type="ECO:0000256" key="1">
    <source>
        <dbReference type="SAM" id="Phobius"/>
    </source>
</evidence>
<organism evidence="3 4">
    <name type="scientific">Pediococcus pentosaceus (strain ATCC 25745 / CCUG 21536 / LMG 10740 / 183-1w)</name>
    <dbReference type="NCBI Taxonomy" id="278197"/>
    <lineage>
        <taxon>Bacteria</taxon>
        <taxon>Bacillati</taxon>
        <taxon>Bacillota</taxon>
        <taxon>Bacilli</taxon>
        <taxon>Lactobacillales</taxon>
        <taxon>Lactobacillaceae</taxon>
        <taxon>Pediococcus</taxon>
    </lineage>
</organism>
<accession>Q03HK1</accession>
<feature type="transmembrane region" description="Helical" evidence="1">
    <location>
        <begin position="127"/>
        <end position="151"/>
    </location>
</feature>
<protein>
    <recommendedName>
        <fullName evidence="2">DUF218 domain-containing protein</fullName>
    </recommendedName>
</protein>
<dbReference type="HOGENOM" id="CLU_051474_2_0_9"/>